<dbReference type="Proteomes" id="UP000319756">
    <property type="component" value="Chromosome"/>
</dbReference>
<reference evidence="2" key="1">
    <citation type="submission" date="2019-01" db="EMBL/GenBank/DDBJ databases">
        <title>Genomic analysis of Salicibibacter sp. NKC3-5.</title>
        <authorList>
            <person name="Oh Y.J."/>
        </authorList>
    </citation>
    <scope>NUCLEOTIDE SEQUENCE [LARGE SCALE GENOMIC DNA]</scope>
    <source>
        <strain evidence="2">NKC3-5</strain>
    </source>
</reference>
<proteinExistence type="predicted"/>
<dbReference type="KEGG" id="sale:EPH95_13405"/>
<dbReference type="EMBL" id="CP035485">
    <property type="protein sequence ID" value="QDI92054.1"/>
    <property type="molecule type" value="Genomic_DNA"/>
</dbReference>
<name>A0A514LJM2_9BACI</name>
<keyword evidence="2" id="KW-1185">Reference proteome</keyword>
<gene>
    <name evidence="1" type="ORF">EPH95_13405</name>
</gene>
<sequence>MPEKDENMSMQERIDYFYRQSGGPDSPEIDRILKEHLLNGKDHGVPGRKEEPKDAFTEVFLGDHSTQPILMGIMKMRFAMKEQWEAYLNTKQMERNQWDKMKNMN</sequence>
<dbReference type="OrthoDB" id="2374773at2"/>
<dbReference type="RefSeq" id="WP_142090571.1">
    <property type="nucleotide sequence ID" value="NZ_CP035485.1"/>
</dbReference>
<evidence type="ECO:0000313" key="2">
    <source>
        <dbReference type="Proteomes" id="UP000319756"/>
    </source>
</evidence>
<dbReference type="AlphaFoldDB" id="A0A514LJM2"/>
<protein>
    <submittedName>
        <fullName evidence="1">Uncharacterized protein</fullName>
    </submittedName>
</protein>
<organism evidence="1 2">
    <name type="scientific">Salicibibacter halophilus</name>
    <dbReference type="NCBI Taxonomy" id="2502791"/>
    <lineage>
        <taxon>Bacteria</taxon>
        <taxon>Bacillati</taxon>
        <taxon>Bacillota</taxon>
        <taxon>Bacilli</taxon>
        <taxon>Bacillales</taxon>
        <taxon>Bacillaceae</taxon>
        <taxon>Salicibibacter</taxon>
    </lineage>
</organism>
<evidence type="ECO:0000313" key="1">
    <source>
        <dbReference type="EMBL" id="QDI92054.1"/>
    </source>
</evidence>
<accession>A0A514LJM2</accession>